<accession>A0A221KG86</accession>
<organism evidence="1 2">
    <name type="scientific">Vitreoscilla filiformis</name>
    <dbReference type="NCBI Taxonomy" id="63"/>
    <lineage>
        <taxon>Bacteria</taxon>
        <taxon>Pseudomonadati</taxon>
        <taxon>Pseudomonadota</taxon>
        <taxon>Betaproteobacteria</taxon>
        <taxon>Neisseriales</taxon>
        <taxon>Neisseriaceae</taxon>
        <taxon>Vitreoscilla</taxon>
    </lineage>
</organism>
<protein>
    <submittedName>
        <fullName evidence="1">Uncharacterized protein</fullName>
    </submittedName>
</protein>
<dbReference type="EMBL" id="CP022423">
    <property type="protein sequence ID" value="ASM77867.1"/>
    <property type="molecule type" value="Genomic_DNA"/>
</dbReference>
<sequence>MSSFSKLSVMVRNSSLESRPLHQLFVMLRRFGAHSPTSPMQATCQQLEQQAPAGLRACARLRPERPGWWWPTCPGSP</sequence>
<evidence type="ECO:0000313" key="2">
    <source>
        <dbReference type="Proteomes" id="UP000199729"/>
    </source>
</evidence>
<dbReference type="KEGG" id="vff:VITFI_CDS2089"/>
<name>A0A221KG86_VITFI</name>
<evidence type="ECO:0000313" key="1">
    <source>
        <dbReference type="EMBL" id="ASM77867.1"/>
    </source>
</evidence>
<proteinExistence type="predicted"/>
<keyword evidence="2" id="KW-1185">Reference proteome</keyword>
<gene>
    <name evidence="1" type="ORF">VITFI_CDS2089</name>
</gene>
<dbReference type="Proteomes" id="UP000199729">
    <property type="component" value="Chromosome"/>
</dbReference>
<dbReference type="AlphaFoldDB" id="A0A221KG86"/>
<reference evidence="1 2" key="1">
    <citation type="submission" date="2017-07" db="EMBL/GenBank/DDBJ databases">
        <title>Complete Genome Sequence of the cosmetic ferment Vitreoscilla filiformis (ATCC15551).</title>
        <authorList>
            <person name="Contreras S."/>
            <person name="Sagory-Zalkind P."/>
            <person name="Blanquart H."/>
            <person name="Iltis A."/>
            <person name="Morand S.C."/>
        </authorList>
    </citation>
    <scope>NUCLEOTIDE SEQUENCE [LARGE SCALE GENOMIC DNA]</scope>
    <source>
        <strain evidence="1 2">ATCC 15551</strain>
    </source>
</reference>